<comment type="caution">
    <text evidence="1">The sequence shown here is derived from an EMBL/GenBank/DDBJ whole genome shotgun (WGS) entry which is preliminary data.</text>
</comment>
<proteinExistence type="predicted"/>
<accession>A0ACB8SER4</accession>
<reference evidence="1" key="1">
    <citation type="submission" date="2021-03" db="EMBL/GenBank/DDBJ databases">
        <authorList>
            <consortium name="DOE Joint Genome Institute"/>
            <person name="Ahrendt S."/>
            <person name="Looney B.P."/>
            <person name="Miyauchi S."/>
            <person name="Morin E."/>
            <person name="Drula E."/>
            <person name="Courty P.E."/>
            <person name="Chicoki N."/>
            <person name="Fauchery L."/>
            <person name="Kohler A."/>
            <person name="Kuo A."/>
            <person name="Labutti K."/>
            <person name="Pangilinan J."/>
            <person name="Lipzen A."/>
            <person name="Riley R."/>
            <person name="Andreopoulos W."/>
            <person name="He G."/>
            <person name="Johnson J."/>
            <person name="Barry K.W."/>
            <person name="Grigoriev I.V."/>
            <person name="Nagy L."/>
            <person name="Hibbett D."/>
            <person name="Henrissat B."/>
            <person name="Matheny P.B."/>
            <person name="Labbe J."/>
            <person name="Martin F."/>
        </authorList>
    </citation>
    <scope>NUCLEOTIDE SEQUENCE</scope>
    <source>
        <strain evidence="1">HHB10654</strain>
    </source>
</reference>
<dbReference type="EMBL" id="MU277324">
    <property type="protein sequence ID" value="KAI0054973.1"/>
    <property type="molecule type" value="Genomic_DNA"/>
</dbReference>
<keyword evidence="2" id="KW-1185">Reference proteome</keyword>
<protein>
    <submittedName>
        <fullName evidence="1">Acireductone dioxygenase</fullName>
    </submittedName>
</protein>
<dbReference type="Proteomes" id="UP000814140">
    <property type="component" value="Unassembled WGS sequence"/>
</dbReference>
<reference evidence="1" key="2">
    <citation type="journal article" date="2022" name="New Phytol.">
        <title>Evolutionary transition to the ectomycorrhizal habit in the genomes of a hyperdiverse lineage of mushroom-forming fungi.</title>
        <authorList>
            <person name="Looney B."/>
            <person name="Miyauchi S."/>
            <person name="Morin E."/>
            <person name="Drula E."/>
            <person name="Courty P.E."/>
            <person name="Kohler A."/>
            <person name="Kuo A."/>
            <person name="LaButti K."/>
            <person name="Pangilinan J."/>
            <person name="Lipzen A."/>
            <person name="Riley R."/>
            <person name="Andreopoulos W."/>
            <person name="He G."/>
            <person name="Johnson J."/>
            <person name="Nolan M."/>
            <person name="Tritt A."/>
            <person name="Barry K.W."/>
            <person name="Grigoriev I.V."/>
            <person name="Nagy L.G."/>
            <person name="Hibbett D."/>
            <person name="Henrissat B."/>
            <person name="Matheny P.B."/>
            <person name="Labbe J."/>
            <person name="Martin F.M."/>
        </authorList>
    </citation>
    <scope>NUCLEOTIDE SEQUENCE</scope>
    <source>
        <strain evidence="1">HHB10654</strain>
    </source>
</reference>
<evidence type="ECO:0000313" key="1">
    <source>
        <dbReference type="EMBL" id="KAI0054973.1"/>
    </source>
</evidence>
<keyword evidence="1" id="KW-0560">Oxidoreductase</keyword>
<name>A0ACB8SER4_9AGAM</name>
<gene>
    <name evidence="1" type="ORF">BV25DRAFT_1866252</name>
</gene>
<sequence length="201" mass="23665">MRAYYFDNLPGDVRLPHDSKRSVPIETLTKINVLFWNVPVDIEGGWRKRIDELSAENDFKCNDTIDVTKEGLGDQYETMLEEFFHEHLHEDDEIRYVVEGAGYYDVREHPTDEWIRIHLGPGDLIAIPKGIYHRFMLDEQDRIYGLRLWRDIPNWTPVLRTKESDSNQYRVKYLESLKGTAASASSQGWAEWFSSLVTFRH</sequence>
<evidence type="ECO:0000313" key="2">
    <source>
        <dbReference type="Proteomes" id="UP000814140"/>
    </source>
</evidence>
<keyword evidence="1" id="KW-0223">Dioxygenase</keyword>
<organism evidence="1 2">
    <name type="scientific">Artomyces pyxidatus</name>
    <dbReference type="NCBI Taxonomy" id="48021"/>
    <lineage>
        <taxon>Eukaryota</taxon>
        <taxon>Fungi</taxon>
        <taxon>Dikarya</taxon>
        <taxon>Basidiomycota</taxon>
        <taxon>Agaricomycotina</taxon>
        <taxon>Agaricomycetes</taxon>
        <taxon>Russulales</taxon>
        <taxon>Auriscalpiaceae</taxon>
        <taxon>Artomyces</taxon>
    </lineage>
</organism>